<comment type="function">
    <text evidence="11">Specifically deglycosylates the denatured form of N-linked glycoproteins in the cytoplasm and assists their proteasome-mediated degradation. Cleaves the beta-aspartyl-glucosamine (GlcNAc) of the glycan and the amide side chain of Asn, converting Asn to Asp. Prefers proteins containing high-mannose over those bearing complex type oligosaccharides. Can recognize misfolded proteins in the endoplasmic reticulum that are exported to the cytosol to be destroyed and deglycosylate them, while it has no activity toward native proteins. Deglycosylation is a prerequisite for subsequent proteasome-mediated degradation of some, but not all, misfolded glycoproteins.</text>
</comment>
<comment type="similarity">
    <text evidence="4 13">Belongs to the transglutaminase-like superfamily. PNGase family.</text>
</comment>
<comment type="cofactor">
    <cofactor evidence="2">
        <name>Zn(2+)</name>
        <dbReference type="ChEBI" id="CHEBI:29105"/>
    </cofactor>
</comment>
<dbReference type="InterPro" id="IPR036339">
    <property type="entry name" value="PUB-like_dom_sf"/>
</dbReference>
<evidence type="ECO:0000313" key="16">
    <source>
        <dbReference type="EMBL" id="CAD7263375.1"/>
    </source>
</evidence>
<proteinExistence type="inferred from homology"/>
<dbReference type="SMART" id="SM00580">
    <property type="entry name" value="PUG"/>
    <property type="match status" value="1"/>
</dbReference>
<evidence type="ECO:0000256" key="10">
    <source>
        <dbReference type="ARBA" id="ARBA00022833"/>
    </source>
</evidence>
<evidence type="ECO:0000256" key="14">
    <source>
        <dbReference type="SAM" id="MobiDB-lite"/>
    </source>
</evidence>
<dbReference type="SUPFAM" id="SSF143503">
    <property type="entry name" value="PUG domain-like"/>
    <property type="match status" value="1"/>
</dbReference>
<evidence type="ECO:0000256" key="5">
    <source>
        <dbReference type="ARBA" id="ARBA00012158"/>
    </source>
</evidence>
<sequence length="1044" mass="116754">MNIILLQQKKVNTNWTGNMAGKSTRLCHLCLDDRQGCKGSTTLCLIHLGRSLKQTRVEVEYIPRIRLTTRGTTQQQGHLHRHSLIQLLLLVITIIEPLLVDDGVNGQSSFTGNKTTTIIQQLGKKVNSVISTPSMKHLVVVLRGPLPSIVLPRASTTRPNSSSPTGTSTIAPVLFTMSPSLINLSLPNTTTPTLSGSKFKAIPCDILQQCQQTCHRDIHTNLSLSENKIENGDEETRSNVDDLDSHESEDIGEIDDTSLSLVQLLNHRLPRLEVALSVSHSSLMSSDRMKPGSGDWANLPFSAVSLVMSRVLLSTLMANVCASLSVVSPSLYSCFKLDTAACKIVTTSIHPTEIRTSISPSSVVELNTTSALANYAIEAGDSTEEEKMLLLAMVLEDEENLGGEVIFTKPALRLFNTEPKLRYALAQQTTTVLLKLIENVIQNPTNPKFRRIRLANPTVANKLLSAIGAMECLFEVGFQEGEDYLVLPNETSIESLTNFRNEVLQRKKVFLQQLESQTSGPTSYSSLQGVSTSSHHSASLPPSPPRHQPLLQSSPPGGRAPVQTNVKPPFFQRMSHFYMQVLQYEDKALQQKALSLIPVKDLEGKAECRMRSMQQAIKKDSKAGKTSDSAQEVDATDILLVQLLDWFKNSFFKWVDKPLCVTCQGPTTHIANTMEDGLRVEVYRCGVCTATTRFHRYNDVGKLLETKCGRCGEWANCFTLLCRAMGWDARFIVDEGDHVWTEVYSATQKRWLHCDPCENVCDAPLMYETGWGKKLSYVIAYSCDEVQDVSWRYSCDHAGILARRTQCTEEDLLRLMLAMREERQHILSPARKAYINRRLVLELVEFFTQKKPTDIDYQGRSSGSLSWRLARDETRDEAVFTPHTWRPTAPELEAREMHIRYSTAQDKYVQGTLNQQVERIGWRNGAHLVSKVFRKEETDWKMVYVARKESSNEGIIEWKFDLSGTGYLIDSVNIVSTDQCYKTGAGTKTCTDFVGESSVTLMAKLKGGVGDLAWQHAQLFRQSSDSREFSFVVNIKLISPKPNS</sequence>
<accession>A0A7R9B099</accession>
<dbReference type="Pfam" id="PF04721">
    <property type="entry name" value="PAW"/>
    <property type="match status" value="1"/>
</dbReference>
<evidence type="ECO:0000256" key="9">
    <source>
        <dbReference type="ARBA" id="ARBA00022801"/>
    </source>
</evidence>
<evidence type="ECO:0000259" key="15">
    <source>
        <dbReference type="PROSITE" id="PS51398"/>
    </source>
</evidence>
<dbReference type="Gene3D" id="2.20.25.10">
    <property type="match status" value="1"/>
</dbReference>
<keyword evidence="9" id="KW-0378">Hydrolase</keyword>
<dbReference type="PROSITE" id="PS51398">
    <property type="entry name" value="PAW"/>
    <property type="match status" value="1"/>
</dbReference>
<evidence type="ECO:0000256" key="3">
    <source>
        <dbReference type="ARBA" id="ARBA00004496"/>
    </source>
</evidence>
<gene>
    <name evidence="16" type="ORF">TSIB3V08_LOCUS7454</name>
</gene>
<dbReference type="EMBL" id="OC003508">
    <property type="protein sequence ID" value="CAD7263375.1"/>
    <property type="molecule type" value="Genomic_DNA"/>
</dbReference>
<dbReference type="GO" id="GO:0046872">
    <property type="term" value="F:metal ion binding"/>
    <property type="evidence" value="ECO:0007669"/>
    <property type="project" value="UniProtKB-KW"/>
</dbReference>
<dbReference type="PANTHER" id="PTHR12143">
    <property type="entry name" value="PEPTIDE N-GLYCANASE PNGASE -RELATED"/>
    <property type="match status" value="1"/>
</dbReference>
<dbReference type="EC" id="3.5.1.52" evidence="5"/>
<name>A0A7R9B099_TIMSH</name>
<protein>
    <recommendedName>
        <fullName evidence="6">Peptide-N(4)-(N-acetyl-beta-glucosaminyl)asparagine amidase</fullName>
        <ecNumber evidence="5">3.5.1.52</ecNumber>
    </recommendedName>
    <alternativeName>
        <fullName evidence="12">Peptide:N-glycanase</fullName>
    </alternativeName>
</protein>
<evidence type="ECO:0000256" key="7">
    <source>
        <dbReference type="ARBA" id="ARBA00022490"/>
    </source>
</evidence>
<evidence type="ECO:0000256" key="4">
    <source>
        <dbReference type="ARBA" id="ARBA00009390"/>
    </source>
</evidence>
<dbReference type="Pfam" id="PF09409">
    <property type="entry name" value="PUB"/>
    <property type="match status" value="1"/>
</dbReference>
<feature type="region of interest" description="Disordered" evidence="14">
    <location>
        <begin position="518"/>
        <end position="564"/>
    </location>
</feature>
<dbReference type="SMART" id="SM00613">
    <property type="entry name" value="PAW"/>
    <property type="match status" value="1"/>
</dbReference>
<dbReference type="SUPFAM" id="SSF49785">
    <property type="entry name" value="Galactose-binding domain-like"/>
    <property type="match status" value="1"/>
</dbReference>
<dbReference type="InterPro" id="IPR038765">
    <property type="entry name" value="Papain-like_cys_pep_sf"/>
</dbReference>
<dbReference type="InterPro" id="IPR002931">
    <property type="entry name" value="Transglutaminase-like"/>
</dbReference>
<keyword evidence="7" id="KW-0963">Cytoplasm</keyword>
<feature type="compositionally biased region" description="Polar residues" evidence="14">
    <location>
        <begin position="518"/>
        <end position="530"/>
    </location>
</feature>
<dbReference type="AlphaFoldDB" id="A0A7R9B099"/>
<dbReference type="GO" id="GO:0005829">
    <property type="term" value="C:cytosol"/>
    <property type="evidence" value="ECO:0007669"/>
    <property type="project" value="TreeGrafter"/>
</dbReference>
<dbReference type="GO" id="GO:0005634">
    <property type="term" value="C:nucleus"/>
    <property type="evidence" value="ECO:0007669"/>
    <property type="project" value="TreeGrafter"/>
</dbReference>
<dbReference type="PANTHER" id="PTHR12143:SF19">
    <property type="entry name" value="PEPTIDE-N(4)-(N-ACETYL-BETA-GLUCOSAMINYL)ASPARAGINE AMIDASE"/>
    <property type="match status" value="1"/>
</dbReference>
<keyword evidence="10" id="KW-0862">Zinc</keyword>
<evidence type="ECO:0000256" key="12">
    <source>
        <dbReference type="ARBA" id="ARBA00032901"/>
    </source>
</evidence>
<reference evidence="16" key="1">
    <citation type="submission" date="2020-11" db="EMBL/GenBank/DDBJ databases">
        <authorList>
            <person name="Tran Van P."/>
        </authorList>
    </citation>
    <scope>NUCLEOTIDE SEQUENCE</scope>
</reference>
<dbReference type="Gene3D" id="3.10.620.30">
    <property type="match status" value="1"/>
</dbReference>
<dbReference type="InterPro" id="IPR050883">
    <property type="entry name" value="PNGase"/>
</dbReference>
<dbReference type="GO" id="GO:0000224">
    <property type="term" value="F:peptide-N4-(N-acetyl-beta-glucosaminyl)asparagine amidase activity"/>
    <property type="evidence" value="ECO:0007669"/>
    <property type="project" value="UniProtKB-EC"/>
</dbReference>
<dbReference type="Gene3D" id="2.60.120.1020">
    <property type="entry name" value="Peptide N glycanase, PAW domain"/>
    <property type="match status" value="1"/>
</dbReference>
<dbReference type="InterPro" id="IPR006588">
    <property type="entry name" value="Peptide_N_glycanase_PAW_dom"/>
</dbReference>
<comment type="subcellular location">
    <subcellularLocation>
        <location evidence="3">Cytoplasm</location>
    </subcellularLocation>
</comment>
<dbReference type="InterPro" id="IPR038680">
    <property type="entry name" value="PAW_sf"/>
</dbReference>
<feature type="region of interest" description="Disordered" evidence="14">
    <location>
        <begin position="225"/>
        <end position="246"/>
    </location>
</feature>
<dbReference type="InterPro" id="IPR008979">
    <property type="entry name" value="Galactose-bd-like_sf"/>
</dbReference>
<evidence type="ECO:0000256" key="2">
    <source>
        <dbReference type="ARBA" id="ARBA00001947"/>
    </source>
</evidence>
<evidence type="ECO:0000256" key="1">
    <source>
        <dbReference type="ARBA" id="ARBA00001650"/>
    </source>
</evidence>
<dbReference type="SUPFAM" id="SSF54001">
    <property type="entry name" value="Cysteine proteinases"/>
    <property type="match status" value="1"/>
</dbReference>
<feature type="compositionally biased region" description="Low complexity" evidence="14">
    <location>
        <begin position="531"/>
        <end position="540"/>
    </location>
</feature>
<dbReference type="InterPro" id="IPR018997">
    <property type="entry name" value="PUB_domain"/>
</dbReference>
<evidence type="ECO:0000256" key="8">
    <source>
        <dbReference type="ARBA" id="ARBA00022723"/>
    </source>
</evidence>
<evidence type="ECO:0000256" key="11">
    <source>
        <dbReference type="ARBA" id="ARBA00024870"/>
    </source>
</evidence>
<comment type="catalytic activity">
    <reaction evidence="1">
        <text>Hydrolysis of an N(4)-(acetyl-beta-D-glucosaminyl)asparagine residue in which the glucosamine residue may be further glycosylated, to yield a (substituted) N-acetyl-beta-D-glucosaminylamine and a peptide containing an aspartate residue.</text>
        <dbReference type="EC" id="3.5.1.52"/>
    </reaction>
</comment>
<dbReference type="Gene3D" id="1.20.58.2190">
    <property type="match status" value="1"/>
</dbReference>
<evidence type="ECO:0000256" key="13">
    <source>
        <dbReference type="PROSITE-ProRule" id="PRU00731"/>
    </source>
</evidence>
<dbReference type="Pfam" id="PF01841">
    <property type="entry name" value="Transglut_core"/>
    <property type="match status" value="1"/>
</dbReference>
<evidence type="ECO:0000256" key="6">
    <source>
        <dbReference type="ARBA" id="ARBA00018546"/>
    </source>
</evidence>
<dbReference type="SMART" id="SM00460">
    <property type="entry name" value="TGc"/>
    <property type="match status" value="1"/>
</dbReference>
<dbReference type="GO" id="GO:0006516">
    <property type="term" value="P:glycoprotein catabolic process"/>
    <property type="evidence" value="ECO:0007669"/>
    <property type="project" value="InterPro"/>
</dbReference>
<feature type="compositionally biased region" description="Basic and acidic residues" evidence="14">
    <location>
        <begin position="227"/>
        <end position="246"/>
    </location>
</feature>
<feature type="domain" description="PAW" evidence="15">
    <location>
        <begin position="856"/>
        <end position="1044"/>
    </location>
</feature>
<keyword evidence="8" id="KW-0479">Metal-binding</keyword>
<organism evidence="16">
    <name type="scientific">Timema shepardi</name>
    <name type="common">Walking stick</name>
    <dbReference type="NCBI Taxonomy" id="629360"/>
    <lineage>
        <taxon>Eukaryota</taxon>
        <taxon>Metazoa</taxon>
        <taxon>Ecdysozoa</taxon>
        <taxon>Arthropoda</taxon>
        <taxon>Hexapoda</taxon>
        <taxon>Insecta</taxon>
        <taxon>Pterygota</taxon>
        <taxon>Neoptera</taxon>
        <taxon>Polyneoptera</taxon>
        <taxon>Phasmatodea</taxon>
        <taxon>Timematodea</taxon>
        <taxon>Timematoidea</taxon>
        <taxon>Timematidae</taxon>
        <taxon>Timema</taxon>
    </lineage>
</organism>